<dbReference type="EMBL" id="CP087164">
    <property type="protein sequence ID" value="UGS36795.1"/>
    <property type="molecule type" value="Genomic_DNA"/>
</dbReference>
<feature type="region of interest" description="Disordered" evidence="1">
    <location>
        <begin position="233"/>
        <end position="256"/>
    </location>
</feature>
<dbReference type="Proteomes" id="UP001162834">
    <property type="component" value="Chromosome"/>
</dbReference>
<dbReference type="Gene3D" id="3.90.1720.10">
    <property type="entry name" value="endopeptidase domain like (from Nostoc punctiforme)"/>
    <property type="match status" value="1"/>
</dbReference>
<evidence type="ECO:0000256" key="2">
    <source>
        <dbReference type="SAM" id="SignalP"/>
    </source>
</evidence>
<dbReference type="Gene3D" id="1.10.101.10">
    <property type="entry name" value="PGBD-like superfamily/PGBD"/>
    <property type="match status" value="1"/>
</dbReference>
<reference evidence="3" key="1">
    <citation type="journal article" date="2022" name="Int. J. Syst. Evol. Microbiol.">
        <title>Pseudomonas aegrilactucae sp. nov. and Pseudomonas morbosilactucae sp. nov., pathogens causing bacterial rot of lettuce in Japan.</title>
        <authorList>
            <person name="Sawada H."/>
            <person name="Fujikawa T."/>
            <person name="Satou M."/>
        </authorList>
    </citation>
    <scope>NUCLEOTIDE SEQUENCE</scope>
    <source>
        <strain evidence="3">0166_1</strain>
    </source>
</reference>
<proteinExistence type="predicted"/>
<organism evidence="3 4">
    <name type="scientific">Capillimicrobium parvum</name>
    <dbReference type="NCBI Taxonomy" id="2884022"/>
    <lineage>
        <taxon>Bacteria</taxon>
        <taxon>Bacillati</taxon>
        <taxon>Actinomycetota</taxon>
        <taxon>Thermoleophilia</taxon>
        <taxon>Solirubrobacterales</taxon>
        <taxon>Capillimicrobiaceae</taxon>
        <taxon>Capillimicrobium</taxon>
    </lineage>
</organism>
<sequence>MPASIARVRARSLAAALAAGAVLAVPSAASASFGERPLHVGMRGHDVRVLQSWLTHIGISTRVDGTFGRRTARSVLRFEQGHDGVADARLSVAEARTLRSLIEPGPATTGGQARVAPVPTDTATLAADGRTAVAPAGAPPEVVAVVAAANRITRTPYVWGGGHQRWEDRGYDCSGAVSYALHGAGLLDVPLVSGALARWGDAGPGSWISVYGHGGHAYMVVAGLRFDTSGAGESGPRWRPAARSSSGFAVRHPAGL</sequence>
<dbReference type="SUPFAM" id="SSF54001">
    <property type="entry name" value="Cysteine proteinases"/>
    <property type="match status" value="1"/>
</dbReference>
<keyword evidence="2" id="KW-0732">Signal</keyword>
<dbReference type="InterPro" id="IPR036365">
    <property type="entry name" value="PGBD-like_sf"/>
</dbReference>
<evidence type="ECO:0000256" key="1">
    <source>
        <dbReference type="SAM" id="MobiDB-lite"/>
    </source>
</evidence>
<gene>
    <name evidence="3" type="ORF">DSM104329_03206</name>
</gene>
<dbReference type="InterPro" id="IPR036366">
    <property type="entry name" value="PGBDSf"/>
</dbReference>
<dbReference type="InterPro" id="IPR038765">
    <property type="entry name" value="Papain-like_cys_pep_sf"/>
</dbReference>
<accession>A0A9E7C0U7</accession>
<feature type="chain" id="PRO_5039711402" description="Peptidoglycan binding-like domain-containing protein" evidence="2">
    <location>
        <begin position="32"/>
        <end position="256"/>
    </location>
</feature>
<keyword evidence="4" id="KW-1185">Reference proteome</keyword>
<evidence type="ECO:0000313" key="3">
    <source>
        <dbReference type="EMBL" id="UGS36795.1"/>
    </source>
</evidence>
<dbReference type="SUPFAM" id="SSF47090">
    <property type="entry name" value="PGBD-like"/>
    <property type="match status" value="1"/>
</dbReference>
<evidence type="ECO:0000313" key="4">
    <source>
        <dbReference type="Proteomes" id="UP001162834"/>
    </source>
</evidence>
<protein>
    <recommendedName>
        <fullName evidence="5">Peptidoglycan binding-like domain-containing protein</fullName>
    </recommendedName>
</protein>
<dbReference type="KEGG" id="sbae:DSM104329_03206"/>
<evidence type="ECO:0008006" key="5">
    <source>
        <dbReference type="Google" id="ProtNLM"/>
    </source>
</evidence>
<dbReference type="AlphaFoldDB" id="A0A9E7C0U7"/>
<name>A0A9E7C0U7_9ACTN</name>
<feature type="signal peptide" evidence="2">
    <location>
        <begin position="1"/>
        <end position="31"/>
    </location>
</feature>
<dbReference type="RefSeq" id="WP_259310860.1">
    <property type="nucleotide sequence ID" value="NZ_CP087164.1"/>
</dbReference>